<comment type="caution">
    <text evidence="1">The sequence shown here is derived from an EMBL/GenBank/DDBJ whole genome shotgun (WGS) entry which is preliminary data.</text>
</comment>
<evidence type="ECO:0000313" key="1">
    <source>
        <dbReference type="EMBL" id="TYJ97026.1"/>
    </source>
</evidence>
<organism evidence="1 2">
    <name type="scientific">Cucumis melo var. makuwa</name>
    <name type="common">Oriental melon</name>
    <dbReference type="NCBI Taxonomy" id="1194695"/>
    <lineage>
        <taxon>Eukaryota</taxon>
        <taxon>Viridiplantae</taxon>
        <taxon>Streptophyta</taxon>
        <taxon>Embryophyta</taxon>
        <taxon>Tracheophyta</taxon>
        <taxon>Spermatophyta</taxon>
        <taxon>Magnoliopsida</taxon>
        <taxon>eudicotyledons</taxon>
        <taxon>Gunneridae</taxon>
        <taxon>Pentapetalae</taxon>
        <taxon>rosids</taxon>
        <taxon>fabids</taxon>
        <taxon>Cucurbitales</taxon>
        <taxon>Cucurbitaceae</taxon>
        <taxon>Benincaseae</taxon>
        <taxon>Cucumis</taxon>
    </lineage>
</organism>
<accession>A0A5D3BDG1</accession>
<dbReference type="EMBL" id="SSTD01019069">
    <property type="protein sequence ID" value="TYJ97026.1"/>
    <property type="molecule type" value="Genomic_DNA"/>
</dbReference>
<dbReference type="PANTHER" id="PTHR11439:SF467">
    <property type="entry name" value="INTEGRASE CATALYTIC DOMAIN-CONTAINING PROTEIN"/>
    <property type="match status" value="1"/>
</dbReference>
<protein>
    <submittedName>
        <fullName evidence="1">Gag/pol protein</fullName>
    </submittedName>
</protein>
<name>A0A5D3BDG1_CUCMM</name>
<dbReference type="AlphaFoldDB" id="A0A5D3BDG1"/>
<evidence type="ECO:0000313" key="2">
    <source>
        <dbReference type="Proteomes" id="UP000321947"/>
    </source>
</evidence>
<reference evidence="1 2" key="1">
    <citation type="submission" date="2019-08" db="EMBL/GenBank/DDBJ databases">
        <title>Draft genome sequences of two oriental melons (Cucumis melo L. var makuwa).</title>
        <authorList>
            <person name="Kwon S.-Y."/>
        </authorList>
    </citation>
    <scope>NUCLEOTIDE SEQUENCE [LARGE SCALE GENOMIC DNA]</scope>
    <source>
        <strain evidence="2">cv. Chang Bougi</strain>
        <tissue evidence="1">Leaf</tissue>
    </source>
</reference>
<gene>
    <name evidence="1" type="ORF">E5676_scaffold506G00850</name>
</gene>
<dbReference type="Proteomes" id="UP000321947">
    <property type="component" value="Unassembled WGS sequence"/>
</dbReference>
<dbReference type="PANTHER" id="PTHR11439">
    <property type="entry name" value="GAG-POL-RELATED RETROTRANSPOSON"/>
    <property type="match status" value="1"/>
</dbReference>
<sequence length="109" mass="12778">MLSRYEMQNSKKGLLSYKYGIHLSKEQCPKTPQEVEDMRKIPYASAVGSLMYAMLCTRPDICFLVRMVSRYQSNPGRDHWTVVKNILKYLRRTKDYMLDYGTKDLILTG</sequence>
<proteinExistence type="predicted"/>